<organism evidence="2 3">
    <name type="scientific">Clostridium cellulovorans (strain ATCC 35296 / DSM 3052 / OCM 3 / 743B)</name>
    <dbReference type="NCBI Taxonomy" id="573061"/>
    <lineage>
        <taxon>Bacteria</taxon>
        <taxon>Bacillati</taxon>
        <taxon>Bacillota</taxon>
        <taxon>Clostridia</taxon>
        <taxon>Eubacteriales</taxon>
        <taxon>Clostridiaceae</taxon>
        <taxon>Clostridium</taxon>
    </lineage>
</organism>
<dbReference type="EMBL" id="CP002160">
    <property type="protein sequence ID" value="ADL50465.1"/>
    <property type="molecule type" value="Genomic_DNA"/>
</dbReference>
<keyword evidence="1" id="KW-0812">Transmembrane</keyword>
<accession>D9SRU8</accession>
<reference evidence="2 3" key="1">
    <citation type="submission" date="2010-08" db="EMBL/GenBank/DDBJ databases">
        <title>Complete sequence of Clostridium cellulovorans 743B.</title>
        <authorList>
            <consortium name="US DOE Joint Genome Institute"/>
            <person name="Lucas S."/>
            <person name="Copeland A."/>
            <person name="Lapidus A."/>
            <person name="Cheng J.-F."/>
            <person name="Bruce D."/>
            <person name="Goodwin L."/>
            <person name="Pitluck S."/>
            <person name="Chertkov O."/>
            <person name="Detter J.C."/>
            <person name="Han C."/>
            <person name="Tapia R."/>
            <person name="Land M."/>
            <person name="Hauser L."/>
            <person name="Chang Y.-J."/>
            <person name="Jeffries C."/>
            <person name="Kyrpides N."/>
            <person name="Ivanova N."/>
            <person name="Mikhailova N."/>
            <person name="Hemme C.L."/>
            <person name="Woyke T."/>
        </authorList>
    </citation>
    <scope>NUCLEOTIDE SEQUENCE [LARGE SCALE GENOMIC DNA]</scope>
    <source>
        <strain evidence="3">ATCC 35296 / DSM 3052 / OCM 3 / 743B</strain>
    </source>
</reference>
<dbReference type="HOGENOM" id="CLU_3041976_0_0_9"/>
<dbReference type="KEGG" id="ccb:Clocel_0694"/>
<evidence type="ECO:0000256" key="1">
    <source>
        <dbReference type="SAM" id="Phobius"/>
    </source>
</evidence>
<dbReference type="RefSeq" id="WP_010074754.1">
    <property type="nucleotide sequence ID" value="NC_014393.1"/>
</dbReference>
<evidence type="ECO:0000313" key="2">
    <source>
        <dbReference type="EMBL" id="ADL50465.1"/>
    </source>
</evidence>
<name>D9SRU8_CLOC7</name>
<evidence type="ECO:0000313" key="3">
    <source>
        <dbReference type="Proteomes" id="UP000002730"/>
    </source>
</evidence>
<dbReference type="AlphaFoldDB" id="D9SRU8"/>
<keyword evidence="1" id="KW-0472">Membrane</keyword>
<sequence>MKKSKKSSKTKAITLFLVLIVLGLISFSFFKITKELLDKELGQNSLIEVVYKAY</sequence>
<keyword evidence="3" id="KW-1185">Reference proteome</keyword>
<gene>
    <name evidence="2" type="ordered locus">Clocel_0694</name>
</gene>
<dbReference type="Proteomes" id="UP000002730">
    <property type="component" value="Chromosome"/>
</dbReference>
<protein>
    <submittedName>
        <fullName evidence="2">Uncharacterized protein</fullName>
    </submittedName>
</protein>
<proteinExistence type="predicted"/>
<keyword evidence="1" id="KW-1133">Transmembrane helix</keyword>
<feature type="transmembrane region" description="Helical" evidence="1">
    <location>
        <begin position="12"/>
        <end position="30"/>
    </location>
</feature>